<dbReference type="GO" id="GO:0005789">
    <property type="term" value="C:endoplasmic reticulum membrane"/>
    <property type="evidence" value="ECO:0007669"/>
    <property type="project" value="UniProtKB-SubCell"/>
</dbReference>
<feature type="domain" description="UBX" evidence="8">
    <location>
        <begin position="367"/>
        <end position="445"/>
    </location>
</feature>
<evidence type="ECO:0000313" key="10">
    <source>
        <dbReference type="Proteomes" id="UP001153709"/>
    </source>
</evidence>
<dbReference type="Pfam" id="PF00789">
    <property type="entry name" value="UBX"/>
    <property type="match status" value="1"/>
</dbReference>
<dbReference type="GO" id="GO:0006986">
    <property type="term" value="P:response to unfolded protein"/>
    <property type="evidence" value="ECO:0007669"/>
    <property type="project" value="UniProtKB-KW"/>
</dbReference>
<dbReference type="PANTHER" id="PTHR46424:SF1">
    <property type="entry name" value="UBX DOMAIN-CONTAINING PROTEIN 4"/>
    <property type="match status" value="1"/>
</dbReference>
<feature type="compositionally biased region" description="Pro residues" evidence="7">
    <location>
        <begin position="353"/>
        <end position="365"/>
    </location>
</feature>
<sequence length="555" mass="62249">MKWYSGEIADAVTFSKSKGAVFVVYIEGTDEKSQKITDLINNGELGEKLEQDHFVAIKIIAGSTAHHQFSEIYKEPSVPSIYFIGQKGVPLDIITGNTNLDTVSAKVDDVLNRAGFSTGPVHSISASVLSENFLAHEQAGEGPRVDNNALNTSEESPPEDEPSPSETEVNKSSEDKPPAEQPSPSETLTEPAKEVNAESRNDKEVTTAEETKEDKEAKVDKEEVKVDKEEVKVDKESKEVKTTEKGTTDTKEETEAELSGEEKVRRAKELIDLIRKEKQKEEEENERLKELERRKMGQNVQQLKKWQEDQELKQLKEERDREKRENQMARDRVLAQIAQDRAERLARNQVTPPKAPEAPKAPSPPKLDSNITRLQFKLPDGTSVTQEFEVSDTLEYVVSFLRSNLNITLSSFNLATTFPRREYTSKDYPTTLLDLELVPNANLLVLPTNGGEVSTNSEPGIISILWWGIWSPIFSILGFFKNLVFGSGSRNTTRPPPNEPARRTPTTARTSTTKRKGVNDGTTVIKRQGNVHRLSDRKDDDDENNTWNGNSTQQM</sequence>
<dbReference type="Pfam" id="PF23187">
    <property type="entry name" value="UBX7_N"/>
    <property type="match status" value="1"/>
</dbReference>
<feature type="region of interest" description="Disordered" evidence="7">
    <location>
        <begin position="276"/>
        <end position="305"/>
    </location>
</feature>
<organism evidence="9 10">
    <name type="scientific">Diabrotica balteata</name>
    <name type="common">Banded cucumber beetle</name>
    <dbReference type="NCBI Taxonomy" id="107213"/>
    <lineage>
        <taxon>Eukaryota</taxon>
        <taxon>Metazoa</taxon>
        <taxon>Ecdysozoa</taxon>
        <taxon>Arthropoda</taxon>
        <taxon>Hexapoda</taxon>
        <taxon>Insecta</taxon>
        <taxon>Pterygota</taxon>
        <taxon>Neoptera</taxon>
        <taxon>Endopterygota</taxon>
        <taxon>Coleoptera</taxon>
        <taxon>Polyphaga</taxon>
        <taxon>Cucujiformia</taxon>
        <taxon>Chrysomeloidea</taxon>
        <taxon>Chrysomelidae</taxon>
        <taxon>Galerucinae</taxon>
        <taxon>Diabroticina</taxon>
        <taxon>Diabroticites</taxon>
        <taxon>Diabrotica</taxon>
    </lineage>
</organism>
<dbReference type="SUPFAM" id="SSF52833">
    <property type="entry name" value="Thioredoxin-like"/>
    <property type="match status" value="1"/>
</dbReference>
<name>A0A9N9XCY4_DIABA</name>
<gene>
    <name evidence="9" type="ORF">DIABBA_LOCUS7610</name>
</gene>
<dbReference type="InterPro" id="IPR001012">
    <property type="entry name" value="UBX_dom"/>
</dbReference>
<evidence type="ECO:0000256" key="6">
    <source>
        <dbReference type="ARBA" id="ARBA00046062"/>
    </source>
</evidence>
<dbReference type="OrthoDB" id="2445133at2759"/>
<evidence type="ECO:0000259" key="8">
    <source>
        <dbReference type="PROSITE" id="PS50033"/>
    </source>
</evidence>
<keyword evidence="10" id="KW-1185">Reference proteome</keyword>
<feature type="compositionally biased region" description="Basic and acidic residues" evidence="7">
    <location>
        <begin position="191"/>
        <end position="253"/>
    </location>
</feature>
<evidence type="ECO:0000256" key="5">
    <source>
        <dbReference type="ARBA" id="ARBA00041575"/>
    </source>
</evidence>
<evidence type="ECO:0000256" key="7">
    <source>
        <dbReference type="SAM" id="MobiDB-lite"/>
    </source>
</evidence>
<dbReference type="InterPro" id="IPR029071">
    <property type="entry name" value="Ubiquitin-like_domsf"/>
</dbReference>
<dbReference type="AlphaFoldDB" id="A0A9N9XCY4"/>
<evidence type="ECO:0000256" key="1">
    <source>
        <dbReference type="ARBA" id="ARBA00004406"/>
    </source>
</evidence>
<dbReference type="SUPFAM" id="SSF54236">
    <property type="entry name" value="Ubiquitin-like"/>
    <property type="match status" value="1"/>
</dbReference>
<keyword evidence="2" id="KW-0834">Unfolded protein response</keyword>
<dbReference type="Gene3D" id="3.10.20.90">
    <property type="entry name" value="Phosphatidylinositol 3-kinase Catalytic Subunit, Chain A, domain 1"/>
    <property type="match status" value="1"/>
</dbReference>
<feature type="region of interest" description="Disordered" evidence="7">
    <location>
        <begin position="346"/>
        <end position="368"/>
    </location>
</feature>
<dbReference type="GO" id="GO:0036503">
    <property type="term" value="P:ERAD pathway"/>
    <property type="evidence" value="ECO:0007669"/>
    <property type="project" value="TreeGrafter"/>
</dbReference>
<accession>A0A9N9XCY4</accession>
<evidence type="ECO:0000256" key="2">
    <source>
        <dbReference type="ARBA" id="ARBA00023230"/>
    </source>
</evidence>
<dbReference type="PANTHER" id="PTHR46424">
    <property type="entry name" value="UBX DOMAIN-CONTAINING PROTEIN 4"/>
    <property type="match status" value="1"/>
</dbReference>
<dbReference type="CDD" id="cd16117">
    <property type="entry name" value="UBX_UBXN4"/>
    <property type="match status" value="1"/>
</dbReference>
<feature type="compositionally biased region" description="Basic and acidic residues" evidence="7">
    <location>
        <begin position="276"/>
        <end position="295"/>
    </location>
</feature>
<dbReference type="SMART" id="SM00166">
    <property type="entry name" value="UBX"/>
    <property type="match status" value="1"/>
</dbReference>
<feature type="compositionally biased region" description="Basic and acidic residues" evidence="7">
    <location>
        <begin position="168"/>
        <end position="178"/>
    </location>
</feature>
<comment type="subcellular location">
    <subcellularLocation>
        <location evidence="1">Endoplasmic reticulum membrane</location>
        <topology evidence="1">Peripheral membrane protein</topology>
    </subcellularLocation>
</comment>
<reference evidence="9" key="1">
    <citation type="submission" date="2022-01" db="EMBL/GenBank/DDBJ databases">
        <authorList>
            <person name="King R."/>
        </authorList>
    </citation>
    <scope>NUCLEOTIDE SEQUENCE</scope>
</reference>
<dbReference type="PROSITE" id="PS50033">
    <property type="entry name" value="UBX"/>
    <property type="match status" value="1"/>
</dbReference>
<dbReference type="EMBL" id="OU898280">
    <property type="protein sequence ID" value="CAG9834282.1"/>
    <property type="molecule type" value="Genomic_DNA"/>
</dbReference>
<evidence type="ECO:0000313" key="9">
    <source>
        <dbReference type="EMBL" id="CAG9834282.1"/>
    </source>
</evidence>
<dbReference type="Proteomes" id="UP001153709">
    <property type="component" value="Chromosome 5"/>
</dbReference>
<dbReference type="InterPro" id="IPR036249">
    <property type="entry name" value="Thioredoxin-like_sf"/>
</dbReference>
<evidence type="ECO:0000256" key="3">
    <source>
        <dbReference type="ARBA" id="ARBA00038812"/>
    </source>
</evidence>
<feature type="region of interest" description="Disordered" evidence="7">
    <location>
        <begin position="138"/>
        <end position="262"/>
    </location>
</feature>
<comment type="subunit">
    <text evidence="3">Directly interacts with VCP. Interacts with UBQLN1. Forms a complex with VCP and UBQLN1.</text>
</comment>
<protein>
    <recommendedName>
        <fullName evidence="4">UBX domain-containing protein 4</fullName>
    </recommendedName>
    <alternativeName>
        <fullName evidence="5">UBX domain-containing protein 2</fullName>
    </alternativeName>
</protein>
<evidence type="ECO:0000256" key="4">
    <source>
        <dbReference type="ARBA" id="ARBA00040925"/>
    </source>
</evidence>
<proteinExistence type="predicted"/>
<comment type="function">
    <text evidence="6">Involved in endoplasmic reticulum-associated protein degradation (ERAD). Acts as a platform to recruit both UBQLN1 and VCP to the ER during ERAD.</text>
</comment>
<feature type="region of interest" description="Disordered" evidence="7">
    <location>
        <begin position="488"/>
        <end position="555"/>
    </location>
</feature>
<feature type="compositionally biased region" description="Polar residues" evidence="7">
    <location>
        <begin position="545"/>
        <end position="555"/>
    </location>
</feature>